<evidence type="ECO:0000256" key="8">
    <source>
        <dbReference type="SAM" id="Phobius"/>
    </source>
</evidence>
<accession>A0A397T888</accession>
<feature type="transmembrane region" description="Helical" evidence="8">
    <location>
        <begin position="85"/>
        <end position="107"/>
    </location>
</feature>
<evidence type="ECO:0000256" key="7">
    <source>
        <dbReference type="ARBA" id="ARBA00023136"/>
    </source>
</evidence>
<comment type="caution">
    <text evidence="10">The sequence shown here is derived from an EMBL/GenBank/DDBJ whole genome shotgun (WGS) entry which is preliminary data.</text>
</comment>
<name>A0A397T888_9GLOM</name>
<gene>
    <name evidence="10" type="ORF">C1645_588799</name>
</gene>
<keyword evidence="3" id="KW-0813">Transport</keyword>
<dbReference type="GO" id="GO:0015369">
    <property type="term" value="F:calcium:proton antiporter activity"/>
    <property type="evidence" value="ECO:0007669"/>
    <property type="project" value="TreeGrafter"/>
</dbReference>
<feature type="domain" description="Sodium/calcium exchanger membrane region" evidence="9">
    <location>
        <begin position="52"/>
        <end position="233"/>
    </location>
</feature>
<dbReference type="Gene3D" id="1.20.1420.30">
    <property type="entry name" value="NCX, central ion-binding region"/>
    <property type="match status" value="1"/>
</dbReference>
<feature type="transmembrane region" description="Helical" evidence="8">
    <location>
        <begin position="301"/>
        <end position="320"/>
    </location>
</feature>
<evidence type="ECO:0000259" key="9">
    <source>
        <dbReference type="Pfam" id="PF01699"/>
    </source>
</evidence>
<feature type="transmembrane region" description="Helical" evidence="8">
    <location>
        <begin position="21"/>
        <end position="41"/>
    </location>
</feature>
<dbReference type="Proteomes" id="UP000265703">
    <property type="component" value="Unassembled WGS sequence"/>
</dbReference>
<feature type="transmembrane region" description="Helical" evidence="8">
    <location>
        <begin position="176"/>
        <end position="198"/>
    </location>
</feature>
<dbReference type="InterPro" id="IPR044880">
    <property type="entry name" value="NCX_ion-bd_dom_sf"/>
</dbReference>
<dbReference type="OrthoDB" id="1699231at2759"/>
<dbReference type="GO" id="GO:0012505">
    <property type="term" value="C:endomembrane system"/>
    <property type="evidence" value="ECO:0007669"/>
    <property type="project" value="UniProtKB-SubCell"/>
</dbReference>
<evidence type="ECO:0000256" key="6">
    <source>
        <dbReference type="ARBA" id="ARBA00023065"/>
    </source>
</evidence>
<evidence type="ECO:0000256" key="1">
    <source>
        <dbReference type="ARBA" id="ARBA00004127"/>
    </source>
</evidence>
<protein>
    <recommendedName>
        <fullName evidence="9">Sodium/calcium exchanger membrane region domain-containing protein</fullName>
    </recommendedName>
</protein>
<feature type="transmembrane region" description="Helical" evidence="8">
    <location>
        <begin position="277"/>
        <end position="295"/>
    </location>
</feature>
<feature type="transmembrane region" description="Helical" evidence="8">
    <location>
        <begin position="246"/>
        <end position="265"/>
    </location>
</feature>
<keyword evidence="7 8" id="KW-0472">Membrane</keyword>
<dbReference type="GO" id="GO:0006874">
    <property type="term" value="P:intracellular calcium ion homeostasis"/>
    <property type="evidence" value="ECO:0007669"/>
    <property type="project" value="TreeGrafter"/>
</dbReference>
<evidence type="ECO:0000313" key="11">
    <source>
        <dbReference type="Proteomes" id="UP000265703"/>
    </source>
</evidence>
<sequence length="346" mass="39036">MEYYGSTSSTVLLTQTTRWKSLKVVLTNSWVNWLLILIPFGYLVHCLKWSDTWVFVLNFLALIPFAKLFMFAIENISLQVDKTFGFLLFLLEVIFGNAVEIIVIIVALKDGQIHIVLLSILGSIILNLLLVSGMCFVIKIAHRIQRFKNLILMTLVCGSLGIPAAFNFAVESIDDQLLNLSHIMATVVLIFVILYYYFQVSTLDLYHERRRPQLSIVVSLFLLAVLVVIVAFSVENLINSIEGSGLNRTFVSLILLPIIYDATFVTAISKIFSTPGSSMQTTIFVTVLIVLGWKVELYFNLLRLLSIMVVAFFVAGCLIYKHTSQKLKENILCSNSLPSNIRDVTY</sequence>
<organism evidence="10 11">
    <name type="scientific">Glomus cerebriforme</name>
    <dbReference type="NCBI Taxonomy" id="658196"/>
    <lineage>
        <taxon>Eukaryota</taxon>
        <taxon>Fungi</taxon>
        <taxon>Fungi incertae sedis</taxon>
        <taxon>Mucoromycota</taxon>
        <taxon>Glomeromycotina</taxon>
        <taxon>Glomeromycetes</taxon>
        <taxon>Glomerales</taxon>
        <taxon>Glomeraceae</taxon>
        <taxon>Glomus</taxon>
    </lineage>
</organism>
<keyword evidence="6" id="KW-0406">Ion transport</keyword>
<dbReference type="PANTHER" id="PTHR31503">
    <property type="entry name" value="VACUOLAR CALCIUM ION TRANSPORTER"/>
    <property type="match status" value="1"/>
</dbReference>
<proteinExistence type="inferred from homology"/>
<dbReference type="Pfam" id="PF01699">
    <property type="entry name" value="Na_Ca_ex"/>
    <property type="match status" value="1"/>
</dbReference>
<feature type="transmembrane region" description="Helical" evidence="8">
    <location>
        <begin position="214"/>
        <end position="234"/>
    </location>
</feature>
<dbReference type="AlphaFoldDB" id="A0A397T888"/>
<dbReference type="EMBL" id="QKYT01000090">
    <property type="protein sequence ID" value="RIA94102.1"/>
    <property type="molecule type" value="Genomic_DNA"/>
</dbReference>
<feature type="transmembrane region" description="Helical" evidence="8">
    <location>
        <begin position="53"/>
        <end position="73"/>
    </location>
</feature>
<keyword evidence="4 8" id="KW-0812">Transmembrane</keyword>
<evidence type="ECO:0000313" key="10">
    <source>
        <dbReference type="EMBL" id="RIA94102.1"/>
    </source>
</evidence>
<evidence type="ECO:0000256" key="5">
    <source>
        <dbReference type="ARBA" id="ARBA00022989"/>
    </source>
</evidence>
<dbReference type="PANTHER" id="PTHR31503:SF22">
    <property type="entry name" value="VACUOLAR CALCIUM ION TRANSPORTER"/>
    <property type="match status" value="1"/>
</dbReference>
<dbReference type="GO" id="GO:0000329">
    <property type="term" value="C:fungal-type vacuole membrane"/>
    <property type="evidence" value="ECO:0007669"/>
    <property type="project" value="TreeGrafter"/>
</dbReference>
<comment type="subcellular location">
    <subcellularLocation>
        <location evidence="1">Endomembrane system</location>
        <topology evidence="1">Multi-pass membrane protein</topology>
    </subcellularLocation>
</comment>
<keyword evidence="11" id="KW-1185">Reference proteome</keyword>
<evidence type="ECO:0000256" key="3">
    <source>
        <dbReference type="ARBA" id="ARBA00022448"/>
    </source>
</evidence>
<comment type="similarity">
    <text evidence="2">Belongs to the Ca(2+):cation antiporter (CaCA) (TC 2.A.19) family.</text>
</comment>
<feature type="transmembrane region" description="Helical" evidence="8">
    <location>
        <begin position="113"/>
        <end position="138"/>
    </location>
</feature>
<feature type="transmembrane region" description="Helical" evidence="8">
    <location>
        <begin position="150"/>
        <end position="170"/>
    </location>
</feature>
<dbReference type="InterPro" id="IPR004713">
    <property type="entry name" value="CaH_exchang"/>
</dbReference>
<reference evidence="10 11" key="1">
    <citation type="submission" date="2018-06" db="EMBL/GenBank/DDBJ databases">
        <title>Comparative genomics reveals the genomic features of Rhizophagus irregularis, R. cerebriforme, R. diaphanum and Gigaspora rosea, and their symbiotic lifestyle signature.</title>
        <authorList>
            <person name="Morin E."/>
            <person name="San Clemente H."/>
            <person name="Chen E.C.H."/>
            <person name="De La Providencia I."/>
            <person name="Hainaut M."/>
            <person name="Kuo A."/>
            <person name="Kohler A."/>
            <person name="Murat C."/>
            <person name="Tang N."/>
            <person name="Roy S."/>
            <person name="Loubradou J."/>
            <person name="Henrissat B."/>
            <person name="Grigoriev I.V."/>
            <person name="Corradi N."/>
            <person name="Roux C."/>
            <person name="Martin F.M."/>
        </authorList>
    </citation>
    <scope>NUCLEOTIDE SEQUENCE [LARGE SCALE GENOMIC DNA]</scope>
    <source>
        <strain evidence="10 11">DAOM 227022</strain>
    </source>
</reference>
<evidence type="ECO:0000256" key="2">
    <source>
        <dbReference type="ARBA" id="ARBA00008170"/>
    </source>
</evidence>
<keyword evidence="5 8" id="KW-1133">Transmembrane helix</keyword>
<evidence type="ECO:0000256" key="4">
    <source>
        <dbReference type="ARBA" id="ARBA00022692"/>
    </source>
</evidence>
<dbReference type="InterPro" id="IPR004837">
    <property type="entry name" value="NaCa_Exmemb"/>
</dbReference>